<feature type="signal peptide" evidence="1">
    <location>
        <begin position="1"/>
        <end position="27"/>
    </location>
</feature>
<sequence>MPTDMERIFVIALVSLLLLLSPQASHSQETPFSPYHAKVQYAGSIGFASVGIGRSFFHEKLETDLFIGYLPEKIGGDHIWTAALKATAIPFKAIPVRSLDWQPLRTGLQLGYTFGEQYFIVEPRDKYERGYYGFPTALHLFLTLGGQVDFTRVEKLQRFGLYYEVNSSAEYLISYIQNPKYLSPGKIFNLALGVRLRL</sequence>
<evidence type="ECO:0008006" key="4">
    <source>
        <dbReference type="Google" id="ProtNLM"/>
    </source>
</evidence>
<accession>A0ABQ1W3C6</accession>
<organism evidence="2 3">
    <name type="scientific">Pontibacter amylolyticus</name>
    <dbReference type="NCBI Taxonomy" id="1424080"/>
    <lineage>
        <taxon>Bacteria</taxon>
        <taxon>Pseudomonadati</taxon>
        <taxon>Bacteroidota</taxon>
        <taxon>Cytophagia</taxon>
        <taxon>Cytophagales</taxon>
        <taxon>Hymenobacteraceae</taxon>
        <taxon>Pontibacter</taxon>
    </lineage>
</organism>
<name>A0ABQ1W3C6_9BACT</name>
<evidence type="ECO:0000256" key="1">
    <source>
        <dbReference type="SAM" id="SignalP"/>
    </source>
</evidence>
<feature type="chain" id="PRO_5045357737" description="Outer membrane protein beta-barrel domain-containing protein" evidence="1">
    <location>
        <begin position="28"/>
        <end position="198"/>
    </location>
</feature>
<keyword evidence="1" id="KW-0732">Signal</keyword>
<dbReference type="EMBL" id="BMFP01000002">
    <property type="protein sequence ID" value="GGG09392.1"/>
    <property type="molecule type" value="Genomic_DNA"/>
</dbReference>
<comment type="caution">
    <text evidence="2">The sequence shown here is derived from an EMBL/GenBank/DDBJ whole genome shotgun (WGS) entry which is preliminary data.</text>
</comment>
<reference evidence="3" key="1">
    <citation type="journal article" date="2019" name="Int. J. Syst. Evol. Microbiol.">
        <title>The Global Catalogue of Microorganisms (GCM) 10K type strain sequencing project: providing services to taxonomists for standard genome sequencing and annotation.</title>
        <authorList>
            <consortium name="The Broad Institute Genomics Platform"/>
            <consortium name="The Broad Institute Genome Sequencing Center for Infectious Disease"/>
            <person name="Wu L."/>
            <person name="Ma J."/>
        </authorList>
    </citation>
    <scope>NUCLEOTIDE SEQUENCE [LARGE SCALE GENOMIC DNA]</scope>
    <source>
        <strain evidence="3">CGMCC 1.12749</strain>
    </source>
</reference>
<dbReference type="Proteomes" id="UP000634043">
    <property type="component" value="Unassembled WGS sequence"/>
</dbReference>
<keyword evidence="3" id="KW-1185">Reference proteome</keyword>
<proteinExistence type="predicted"/>
<evidence type="ECO:0000313" key="3">
    <source>
        <dbReference type="Proteomes" id="UP000634043"/>
    </source>
</evidence>
<protein>
    <recommendedName>
        <fullName evidence="4">Outer membrane protein beta-barrel domain-containing protein</fullName>
    </recommendedName>
</protein>
<evidence type="ECO:0000313" key="2">
    <source>
        <dbReference type="EMBL" id="GGG09392.1"/>
    </source>
</evidence>
<gene>
    <name evidence="2" type="ORF">GCM10011323_12440</name>
</gene>